<accession>A0A0N4WXF3</accession>
<dbReference type="AlphaFoldDB" id="A0A0N4WXF3"/>
<evidence type="ECO:0000313" key="3">
    <source>
        <dbReference type="Proteomes" id="UP000268014"/>
    </source>
</evidence>
<feature type="compositionally biased region" description="Pro residues" evidence="1">
    <location>
        <begin position="173"/>
        <end position="189"/>
    </location>
</feature>
<name>A0A0N4WXF3_HAEPC</name>
<evidence type="ECO:0000313" key="4">
    <source>
        <dbReference type="WBParaSite" id="HPLM_0001649501-mRNA-1"/>
    </source>
</evidence>
<reference evidence="2 3" key="2">
    <citation type="submission" date="2018-11" db="EMBL/GenBank/DDBJ databases">
        <authorList>
            <consortium name="Pathogen Informatics"/>
        </authorList>
    </citation>
    <scope>NUCLEOTIDE SEQUENCE [LARGE SCALE GENOMIC DNA]</scope>
    <source>
        <strain evidence="2 3">MHpl1</strain>
    </source>
</reference>
<feature type="compositionally biased region" description="Basic and acidic residues" evidence="1">
    <location>
        <begin position="130"/>
        <end position="142"/>
    </location>
</feature>
<evidence type="ECO:0000313" key="2">
    <source>
        <dbReference type="EMBL" id="VDO60226.1"/>
    </source>
</evidence>
<sequence>MVGGKPSSSSSSAPSITNQLEREPKPVLEIVGSGVRTYGGSGASIGGLFANGLPSKPSENKIRRANTTVTPAAAPSPPPPPVPYSGRNFSAPPPPAMKPSDLVFSNKPSPPPPPIQAAKPIVNSSSGGREQFKTMRPVRSETTRVSSGLRRSGSSEDVSRESTPVRAPIARPTVPPPGRPTAPPPPPPTMRFNSNHTTEPPPPPTVPPVTSGLPNSYCALTDLEVLLLWAPG</sequence>
<organism evidence="4">
    <name type="scientific">Haemonchus placei</name>
    <name type="common">Barber's pole worm</name>
    <dbReference type="NCBI Taxonomy" id="6290"/>
    <lineage>
        <taxon>Eukaryota</taxon>
        <taxon>Metazoa</taxon>
        <taxon>Ecdysozoa</taxon>
        <taxon>Nematoda</taxon>
        <taxon>Chromadorea</taxon>
        <taxon>Rhabditida</taxon>
        <taxon>Rhabditina</taxon>
        <taxon>Rhabditomorpha</taxon>
        <taxon>Strongyloidea</taxon>
        <taxon>Trichostrongylidae</taxon>
        <taxon>Haemonchus</taxon>
    </lineage>
</organism>
<dbReference type="PRINTS" id="PR01217">
    <property type="entry name" value="PRICHEXTENSN"/>
</dbReference>
<dbReference type="STRING" id="6290.A0A0N4WXF3"/>
<proteinExistence type="predicted"/>
<evidence type="ECO:0000256" key="1">
    <source>
        <dbReference type="SAM" id="MobiDB-lite"/>
    </source>
</evidence>
<feature type="compositionally biased region" description="Pro residues" evidence="1">
    <location>
        <begin position="74"/>
        <end position="83"/>
    </location>
</feature>
<dbReference type="Proteomes" id="UP000268014">
    <property type="component" value="Unassembled WGS sequence"/>
</dbReference>
<reference evidence="4" key="1">
    <citation type="submission" date="2017-02" db="UniProtKB">
        <authorList>
            <consortium name="WormBaseParasite"/>
        </authorList>
    </citation>
    <scope>IDENTIFICATION</scope>
</reference>
<gene>
    <name evidence="2" type="ORF">HPLM_LOCUS16487</name>
</gene>
<protein>
    <submittedName>
        <fullName evidence="4">WH2 domain-containing protein</fullName>
    </submittedName>
</protein>
<dbReference type="WBParaSite" id="HPLM_0001649501-mRNA-1">
    <property type="protein sequence ID" value="HPLM_0001649501-mRNA-1"/>
    <property type="gene ID" value="HPLM_0001649501"/>
</dbReference>
<dbReference type="OrthoDB" id="5877983at2759"/>
<dbReference type="EMBL" id="UZAF01019446">
    <property type="protein sequence ID" value="VDO60226.1"/>
    <property type="molecule type" value="Genomic_DNA"/>
</dbReference>
<keyword evidence="3" id="KW-1185">Reference proteome</keyword>
<feature type="compositionally biased region" description="Low complexity" evidence="1">
    <location>
        <begin position="1"/>
        <end position="15"/>
    </location>
</feature>
<feature type="region of interest" description="Disordered" evidence="1">
    <location>
        <begin position="1"/>
        <end position="215"/>
    </location>
</feature>